<evidence type="ECO:0000313" key="2">
    <source>
        <dbReference type="EMBL" id="OUC48651.1"/>
    </source>
</evidence>
<dbReference type="Proteomes" id="UP000243006">
    <property type="component" value="Unassembled WGS sequence"/>
</dbReference>
<sequence>MDDRKNFVSYRDNVIRSCTVPLNIPGDARQVENAIFLKASNQTMHHMHQQQAQMGQMGMTQSAGIAAAAQQQPQNVVMLLTSGNPPRQAASAPSAVQLRQPNDIQQCK</sequence>
<accession>A0A1Y3EU30</accession>
<evidence type="ECO:0000313" key="3">
    <source>
        <dbReference type="Proteomes" id="UP000243006"/>
    </source>
</evidence>
<proteinExistence type="predicted"/>
<protein>
    <submittedName>
        <fullName evidence="2">Uncharacterized protein</fullName>
    </submittedName>
</protein>
<evidence type="ECO:0000256" key="1">
    <source>
        <dbReference type="SAM" id="MobiDB-lite"/>
    </source>
</evidence>
<feature type="region of interest" description="Disordered" evidence="1">
    <location>
        <begin position="81"/>
        <end position="108"/>
    </location>
</feature>
<dbReference type="EMBL" id="LVZM01002442">
    <property type="protein sequence ID" value="OUC48651.1"/>
    <property type="molecule type" value="Genomic_DNA"/>
</dbReference>
<reference evidence="2 3" key="1">
    <citation type="submission" date="2015-04" db="EMBL/GenBank/DDBJ databases">
        <title>Draft genome of the roundworm Trichinella nativa.</title>
        <authorList>
            <person name="Mitreva M."/>
        </authorList>
    </citation>
    <scope>NUCLEOTIDE SEQUENCE [LARGE SCALE GENOMIC DNA]</scope>
    <source>
        <strain evidence="2 3">ISS45</strain>
    </source>
</reference>
<comment type="caution">
    <text evidence="2">The sequence shown here is derived from an EMBL/GenBank/DDBJ whole genome shotgun (WGS) entry which is preliminary data.</text>
</comment>
<gene>
    <name evidence="2" type="ORF">D917_01124</name>
</gene>
<name>A0A1Y3EU30_9BILA</name>
<feature type="compositionally biased region" description="Polar residues" evidence="1">
    <location>
        <begin position="97"/>
        <end position="108"/>
    </location>
</feature>
<dbReference type="AlphaFoldDB" id="A0A1Y3EU30"/>
<organism evidence="2 3">
    <name type="scientific">Trichinella nativa</name>
    <dbReference type="NCBI Taxonomy" id="6335"/>
    <lineage>
        <taxon>Eukaryota</taxon>
        <taxon>Metazoa</taxon>
        <taxon>Ecdysozoa</taxon>
        <taxon>Nematoda</taxon>
        <taxon>Enoplea</taxon>
        <taxon>Dorylaimia</taxon>
        <taxon>Trichinellida</taxon>
        <taxon>Trichinellidae</taxon>
        <taxon>Trichinella</taxon>
    </lineage>
</organism>